<name>A0ABD2IEW2_9BILA</name>
<dbReference type="InterPro" id="IPR008269">
    <property type="entry name" value="Lon_proteolytic"/>
</dbReference>
<dbReference type="AlphaFoldDB" id="A0ABD2IEW2"/>
<dbReference type="EMBL" id="JBICBT010001196">
    <property type="protein sequence ID" value="KAL3078749.1"/>
    <property type="molecule type" value="Genomic_DNA"/>
</dbReference>
<evidence type="ECO:0000313" key="3">
    <source>
        <dbReference type="EMBL" id="KAL3078749.1"/>
    </source>
</evidence>
<reference evidence="3 4" key="1">
    <citation type="submission" date="2024-10" db="EMBL/GenBank/DDBJ databases">
        <authorList>
            <person name="Kim D."/>
        </authorList>
    </citation>
    <scope>NUCLEOTIDE SEQUENCE [LARGE SCALE GENOMIC DNA]</scope>
    <source>
        <strain evidence="3">BH-2024</strain>
    </source>
</reference>
<dbReference type="Proteomes" id="UP001620626">
    <property type="component" value="Unassembled WGS sequence"/>
</dbReference>
<dbReference type="InterPro" id="IPR014721">
    <property type="entry name" value="Ribsml_uS5_D2-typ_fold_subgr"/>
</dbReference>
<feature type="region of interest" description="Disordered" evidence="1">
    <location>
        <begin position="1"/>
        <end position="25"/>
    </location>
</feature>
<accession>A0ABD2IEW2</accession>
<proteinExistence type="predicted"/>
<protein>
    <recommendedName>
        <fullName evidence="2">Lon proteolytic domain-containing protein</fullName>
    </recommendedName>
</protein>
<feature type="domain" description="Lon proteolytic" evidence="2">
    <location>
        <begin position="34"/>
        <end position="94"/>
    </location>
</feature>
<evidence type="ECO:0000313" key="4">
    <source>
        <dbReference type="Proteomes" id="UP001620626"/>
    </source>
</evidence>
<dbReference type="Pfam" id="PF05362">
    <property type="entry name" value="Lon_C"/>
    <property type="match status" value="1"/>
</dbReference>
<dbReference type="Gene3D" id="3.30.230.10">
    <property type="match status" value="1"/>
</dbReference>
<evidence type="ECO:0000256" key="1">
    <source>
        <dbReference type="SAM" id="MobiDB-lite"/>
    </source>
</evidence>
<organism evidence="3 4">
    <name type="scientific">Heterodera trifolii</name>
    <dbReference type="NCBI Taxonomy" id="157864"/>
    <lineage>
        <taxon>Eukaryota</taxon>
        <taxon>Metazoa</taxon>
        <taxon>Ecdysozoa</taxon>
        <taxon>Nematoda</taxon>
        <taxon>Chromadorea</taxon>
        <taxon>Rhabditida</taxon>
        <taxon>Tylenchina</taxon>
        <taxon>Tylenchomorpha</taxon>
        <taxon>Tylenchoidea</taxon>
        <taxon>Heteroderidae</taxon>
        <taxon>Heteroderinae</taxon>
        <taxon>Heterodera</taxon>
    </lineage>
</organism>
<gene>
    <name evidence="3" type="ORF">niasHT_036269</name>
</gene>
<comment type="caution">
    <text evidence="3">The sequence shown here is derived from an EMBL/GenBank/DDBJ whole genome shotgun (WGS) entry which is preliminary data.</text>
</comment>
<evidence type="ECO:0000259" key="2">
    <source>
        <dbReference type="Pfam" id="PF05362"/>
    </source>
</evidence>
<sequence>MGLAVTTEGDMPLPTVKRGQHADRQSHRAAIAIGKQLHAIEELKRKVDAARLAGLRRVVLSPENAEDWHALPNAVKTCVEGVFVDNVQQLLAAMFYPLPQ</sequence>
<keyword evidence="4" id="KW-1185">Reference proteome</keyword>